<evidence type="ECO:0000259" key="1">
    <source>
        <dbReference type="Pfam" id="PF08044"/>
    </source>
</evidence>
<evidence type="ECO:0000259" key="2">
    <source>
        <dbReference type="Pfam" id="PF09922"/>
    </source>
</evidence>
<comment type="caution">
    <text evidence="3">The sequence shown here is derived from an EMBL/GenBank/DDBJ whole genome shotgun (WGS) entry which is preliminary data.</text>
</comment>
<name>A0ABW1X7M1_9ACTN</name>
<organism evidence="3 4">
    <name type="scientific">Luteococcus sanguinis</name>
    <dbReference type="NCBI Taxonomy" id="174038"/>
    <lineage>
        <taxon>Bacteria</taxon>
        <taxon>Bacillati</taxon>
        <taxon>Actinomycetota</taxon>
        <taxon>Actinomycetes</taxon>
        <taxon>Propionibacteriales</taxon>
        <taxon>Propionibacteriaceae</taxon>
        <taxon>Luteococcus</taxon>
    </lineage>
</organism>
<feature type="domain" description="Cell wall-active antibiotics response LiaF-like C-terminal" evidence="2">
    <location>
        <begin position="107"/>
        <end position="165"/>
    </location>
</feature>
<gene>
    <name evidence="3" type="ORF">ACFP57_12810</name>
</gene>
<dbReference type="InterPro" id="IPR012551">
    <property type="entry name" value="DUF1707_SHOCT-like"/>
</dbReference>
<feature type="domain" description="DUF1707" evidence="1">
    <location>
        <begin position="10"/>
        <end position="61"/>
    </location>
</feature>
<dbReference type="Proteomes" id="UP001596266">
    <property type="component" value="Unassembled WGS sequence"/>
</dbReference>
<dbReference type="PANTHER" id="PTHR40763:SF4">
    <property type="entry name" value="DUF1707 DOMAIN-CONTAINING PROTEIN"/>
    <property type="match status" value="1"/>
</dbReference>
<dbReference type="Pfam" id="PF08044">
    <property type="entry name" value="DUF1707"/>
    <property type="match status" value="1"/>
</dbReference>
<accession>A0ABW1X7M1</accession>
<evidence type="ECO:0000313" key="3">
    <source>
        <dbReference type="EMBL" id="MFC6397856.1"/>
    </source>
</evidence>
<protein>
    <submittedName>
        <fullName evidence="3">DUF1707 domain-containing protein</fullName>
    </submittedName>
</protein>
<reference evidence="4" key="1">
    <citation type="journal article" date="2019" name="Int. J. Syst. Evol. Microbiol.">
        <title>The Global Catalogue of Microorganisms (GCM) 10K type strain sequencing project: providing services to taxonomists for standard genome sequencing and annotation.</title>
        <authorList>
            <consortium name="The Broad Institute Genomics Platform"/>
            <consortium name="The Broad Institute Genome Sequencing Center for Infectious Disease"/>
            <person name="Wu L."/>
            <person name="Ma J."/>
        </authorList>
    </citation>
    <scope>NUCLEOTIDE SEQUENCE [LARGE SCALE GENOMIC DNA]</scope>
    <source>
        <strain evidence="4">CGMCC 1.15277</strain>
    </source>
</reference>
<dbReference type="Pfam" id="PF09922">
    <property type="entry name" value="LiaF-like_C"/>
    <property type="match status" value="1"/>
</dbReference>
<dbReference type="EMBL" id="JBHSUA010000024">
    <property type="protein sequence ID" value="MFC6397856.1"/>
    <property type="molecule type" value="Genomic_DNA"/>
</dbReference>
<proteinExistence type="predicted"/>
<dbReference type="PANTHER" id="PTHR40763">
    <property type="entry name" value="MEMBRANE PROTEIN-RELATED"/>
    <property type="match status" value="1"/>
</dbReference>
<dbReference type="InterPro" id="IPR024425">
    <property type="entry name" value="LiaF-like_C"/>
</dbReference>
<sequence>MTNVPDRSVLRCGDSDRQQVVDLLNDAYADGRLSLAEHDERTNAVWDAKTFGDLVPLTADLTAVGQQLAPSSRPGTAVVRANPGSTDSWTTVMGTHRVEGITARLPEHSSATAIMGDVILDLSQGTLDASHCTISVNVVMGTLKVTVPAGVNVEVRTTNIMSEAKTSGLRPGGPGAPTIVITGFALMGEVKVCGPDHVGLTKRLGLSR</sequence>
<evidence type="ECO:0000313" key="4">
    <source>
        <dbReference type="Proteomes" id="UP001596266"/>
    </source>
</evidence>
<keyword evidence="4" id="KW-1185">Reference proteome</keyword>
<dbReference type="RefSeq" id="WP_343886932.1">
    <property type="nucleotide sequence ID" value="NZ_BAAAKI010000025.1"/>
</dbReference>